<accession>A0A9X4YAK9</accession>
<evidence type="ECO:0000259" key="5">
    <source>
        <dbReference type="PROSITE" id="PS50977"/>
    </source>
</evidence>
<dbReference type="AlphaFoldDB" id="A0A9X4YAK9"/>
<evidence type="ECO:0000256" key="3">
    <source>
        <dbReference type="ARBA" id="ARBA00023163"/>
    </source>
</evidence>
<dbReference type="InterPro" id="IPR009057">
    <property type="entry name" value="Homeodomain-like_sf"/>
</dbReference>
<dbReference type="InterPro" id="IPR036271">
    <property type="entry name" value="Tet_transcr_reg_TetR-rel_C_sf"/>
</dbReference>
<evidence type="ECO:0000256" key="1">
    <source>
        <dbReference type="ARBA" id="ARBA00023015"/>
    </source>
</evidence>
<keyword evidence="7" id="KW-1185">Reference proteome</keyword>
<gene>
    <name evidence="6" type="ORF">GLW01_05320</name>
</gene>
<dbReference type="Pfam" id="PF00440">
    <property type="entry name" value="TetR_N"/>
    <property type="match status" value="1"/>
</dbReference>
<sequence>MPPKRWEKESGVMGGSVMGGGLGLCGFYQKPGFRITDLSVHFSGRMIRRTGQSIFKRPIHVTDSSRPTRTHKAPEQRRREVLEAAAVVFAEVGYRCAEMDRIAERAGAGKGTVYRCFASKETLFMATVEKALEDLTCYVNEAVDPLEDPLEQLRLGIHRYLEFFECNPETVELFIQERAEFPKNGKPLYFVYQETSGGKWRARFEKLIEQGRMRPDMSPALAQEVFSDLLYGAVFSQLLAGDRESRAERADEISELLFRGILKPES</sequence>
<protein>
    <submittedName>
        <fullName evidence="6">TetR family transcriptional regulator</fullName>
    </submittedName>
</protein>
<dbReference type="Proteomes" id="UP000460751">
    <property type="component" value="Unassembled WGS sequence"/>
</dbReference>
<feature type="domain" description="HTH tetR-type" evidence="5">
    <location>
        <begin position="75"/>
        <end position="135"/>
    </location>
</feature>
<keyword evidence="1" id="KW-0805">Transcription regulation</keyword>
<organism evidence="6 7">
    <name type="scientific">Vreelandella halophila</name>
    <dbReference type="NCBI Taxonomy" id="86177"/>
    <lineage>
        <taxon>Bacteria</taxon>
        <taxon>Pseudomonadati</taxon>
        <taxon>Pseudomonadota</taxon>
        <taxon>Gammaproteobacteria</taxon>
        <taxon>Oceanospirillales</taxon>
        <taxon>Halomonadaceae</taxon>
        <taxon>Vreelandella</taxon>
    </lineage>
</organism>
<name>A0A9X4YAK9_9GAMM</name>
<dbReference type="InterPro" id="IPR001647">
    <property type="entry name" value="HTH_TetR"/>
</dbReference>
<dbReference type="Gene3D" id="1.10.357.10">
    <property type="entry name" value="Tetracycline Repressor, domain 2"/>
    <property type="match status" value="1"/>
</dbReference>
<dbReference type="PANTHER" id="PTHR30055:SF234">
    <property type="entry name" value="HTH-TYPE TRANSCRIPTIONAL REGULATOR BETI"/>
    <property type="match status" value="1"/>
</dbReference>
<comment type="caution">
    <text evidence="6">The sequence shown here is derived from an EMBL/GenBank/DDBJ whole genome shotgun (WGS) entry which is preliminary data.</text>
</comment>
<evidence type="ECO:0000256" key="2">
    <source>
        <dbReference type="ARBA" id="ARBA00023125"/>
    </source>
</evidence>
<dbReference type="SUPFAM" id="SSF48498">
    <property type="entry name" value="Tetracyclin repressor-like, C-terminal domain"/>
    <property type="match status" value="1"/>
</dbReference>
<dbReference type="EMBL" id="WMEX01000002">
    <property type="protein sequence ID" value="MYL26211.1"/>
    <property type="molecule type" value="Genomic_DNA"/>
</dbReference>
<proteinExistence type="predicted"/>
<dbReference type="PRINTS" id="PR00455">
    <property type="entry name" value="HTHTETR"/>
</dbReference>
<keyword evidence="3" id="KW-0804">Transcription</keyword>
<dbReference type="Gene3D" id="1.10.10.60">
    <property type="entry name" value="Homeodomain-like"/>
    <property type="match status" value="1"/>
</dbReference>
<evidence type="ECO:0000313" key="6">
    <source>
        <dbReference type="EMBL" id="MYL26211.1"/>
    </source>
</evidence>
<keyword evidence="2 4" id="KW-0238">DNA-binding</keyword>
<evidence type="ECO:0000256" key="4">
    <source>
        <dbReference type="PROSITE-ProRule" id="PRU00335"/>
    </source>
</evidence>
<dbReference type="InterPro" id="IPR050109">
    <property type="entry name" value="HTH-type_TetR-like_transc_reg"/>
</dbReference>
<dbReference type="SUPFAM" id="SSF46689">
    <property type="entry name" value="Homeodomain-like"/>
    <property type="match status" value="1"/>
</dbReference>
<reference evidence="6 7" key="1">
    <citation type="submission" date="2019-11" db="EMBL/GenBank/DDBJ databases">
        <title>Genome sequences of 17 halophilic strains isolated from different environments.</title>
        <authorList>
            <person name="Furrow R.E."/>
        </authorList>
    </citation>
    <scope>NUCLEOTIDE SEQUENCE [LARGE SCALE GENOMIC DNA]</scope>
    <source>
        <strain evidence="6 7">22507_15_FS</strain>
    </source>
</reference>
<dbReference type="GO" id="GO:0003700">
    <property type="term" value="F:DNA-binding transcription factor activity"/>
    <property type="evidence" value="ECO:0007669"/>
    <property type="project" value="TreeGrafter"/>
</dbReference>
<dbReference type="PROSITE" id="PS50977">
    <property type="entry name" value="HTH_TETR_2"/>
    <property type="match status" value="1"/>
</dbReference>
<dbReference type="GO" id="GO:0000976">
    <property type="term" value="F:transcription cis-regulatory region binding"/>
    <property type="evidence" value="ECO:0007669"/>
    <property type="project" value="TreeGrafter"/>
</dbReference>
<feature type="DNA-binding region" description="H-T-H motif" evidence="4">
    <location>
        <begin position="98"/>
        <end position="117"/>
    </location>
</feature>
<evidence type="ECO:0000313" key="7">
    <source>
        <dbReference type="Proteomes" id="UP000460751"/>
    </source>
</evidence>
<dbReference type="PANTHER" id="PTHR30055">
    <property type="entry name" value="HTH-TYPE TRANSCRIPTIONAL REGULATOR RUTR"/>
    <property type="match status" value="1"/>
</dbReference>